<dbReference type="Gene3D" id="3.40.710.10">
    <property type="entry name" value="DD-peptidase/beta-lactamase superfamily"/>
    <property type="match status" value="1"/>
</dbReference>
<evidence type="ECO:0000313" key="1">
    <source>
        <dbReference type="EMBL" id="RZO77210.1"/>
    </source>
</evidence>
<proteinExistence type="predicted"/>
<gene>
    <name evidence="1" type="ORF">EVA68_02040</name>
</gene>
<dbReference type="InterPro" id="IPR012338">
    <property type="entry name" value="Beta-lactam/transpept-like"/>
</dbReference>
<dbReference type="PANTHER" id="PTHR43283">
    <property type="entry name" value="BETA-LACTAMASE-RELATED"/>
    <property type="match status" value="1"/>
</dbReference>
<name>A0A520S402_9GAMM</name>
<dbReference type="SUPFAM" id="SSF56601">
    <property type="entry name" value="beta-lactamase/transpeptidase-like"/>
    <property type="match status" value="1"/>
</dbReference>
<organism evidence="1 2">
    <name type="scientific">OM182 bacterium</name>
    <dbReference type="NCBI Taxonomy" id="2510334"/>
    <lineage>
        <taxon>Bacteria</taxon>
        <taxon>Pseudomonadati</taxon>
        <taxon>Pseudomonadota</taxon>
        <taxon>Gammaproteobacteria</taxon>
        <taxon>OMG group</taxon>
        <taxon>OM182 clade</taxon>
    </lineage>
</organism>
<evidence type="ECO:0000313" key="2">
    <source>
        <dbReference type="Proteomes" id="UP000316199"/>
    </source>
</evidence>
<comment type="caution">
    <text evidence="1">The sequence shown here is derived from an EMBL/GenBank/DDBJ whole genome shotgun (WGS) entry which is preliminary data.</text>
</comment>
<reference evidence="1 2" key="1">
    <citation type="submission" date="2019-02" db="EMBL/GenBank/DDBJ databases">
        <title>Prokaryotic population dynamics and viral predation in marine succession experiment using metagenomics: the confinement effect.</title>
        <authorList>
            <person name="Haro-Moreno J.M."/>
            <person name="Rodriguez-Valera F."/>
            <person name="Lopez-Perez M."/>
        </authorList>
    </citation>
    <scope>NUCLEOTIDE SEQUENCE [LARGE SCALE GENOMIC DNA]</scope>
    <source>
        <strain evidence="1">MED-G157</strain>
    </source>
</reference>
<protein>
    <recommendedName>
        <fullName evidence="3">Beta-lactamase-related domain-containing protein</fullName>
    </recommendedName>
</protein>
<dbReference type="AlphaFoldDB" id="A0A520S402"/>
<dbReference type="Proteomes" id="UP000316199">
    <property type="component" value="Unassembled WGS sequence"/>
</dbReference>
<sequence>MEDSPQQSRFLKPTNYFSSAGVLVTTAKDYLQFYKMLSSGGALNGERIIDSRTLDYMTSNHLPQNRDHAAMGHPQFAETTIFVSPEEDMAVMFLTQLIPSGGHPIRRQIRAAAYGAITD</sequence>
<dbReference type="InterPro" id="IPR050789">
    <property type="entry name" value="Diverse_Enzym_Activities"/>
</dbReference>
<dbReference type="EMBL" id="SHAG01000004">
    <property type="protein sequence ID" value="RZO77210.1"/>
    <property type="molecule type" value="Genomic_DNA"/>
</dbReference>
<accession>A0A520S402</accession>
<evidence type="ECO:0008006" key="3">
    <source>
        <dbReference type="Google" id="ProtNLM"/>
    </source>
</evidence>